<dbReference type="SMART" id="SM01194">
    <property type="entry name" value="eRF1_1"/>
    <property type="match status" value="1"/>
</dbReference>
<sequence length="449" mass="48843">MKIQGRHIERDGSGSVTVIPEGDEDLYHLYNLIQPEDLVRATAVRRVTSESSTGSTESHRVRLQLTISVTKLDFEMDGGAGMSNESAAPLGQITTDSASEASSAASTPFSSMVLGEAGNSTPATLSGASQGQPTLHISGRVAEENPHVRTGSFHTLDIEIQRKLTITKELWDKPNLDLLDESSEAGNSAEVGAVILGEGKAIVCLLTNHMTLVRQRIQVAMPRKRAGAGYGAASSGTAKLSERFNDQVYNAVIKLLSLPSMRVVLLASPGFWRESMYELLLAEATRRGEKLLSGAEGRRKLLKVHCATTHVHSLMDVLKSPEVSSQLQDTKFTRENQVLDKFLRTLSSDDLRAWYGERAIVLASQRGAIGTLLLSDAMLRNTHPQRRKQWVDLCEHVKSFGGDVVMFSSLHESGRQLNGLGGVAALLTYPLDLDLVEEEEAELAAEQET</sequence>
<keyword evidence="9" id="KW-1185">Reference proteome</keyword>
<dbReference type="EMBL" id="CP119961">
    <property type="protein sequence ID" value="WFD39598.1"/>
    <property type="molecule type" value="Genomic_DNA"/>
</dbReference>
<dbReference type="Gene3D" id="3.30.420.60">
    <property type="entry name" value="eRF1 domain 2"/>
    <property type="match status" value="1"/>
</dbReference>
<reference evidence="8" key="1">
    <citation type="submission" date="2023-03" db="EMBL/GenBank/DDBJ databases">
        <title>Mating type loci evolution in Malassezia.</title>
        <authorList>
            <person name="Coelho M.A."/>
        </authorList>
    </citation>
    <scope>NUCLEOTIDE SEQUENCE</scope>
    <source>
        <strain evidence="8">CBS 9431</strain>
    </source>
</reference>
<evidence type="ECO:0000259" key="7">
    <source>
        <dbReference type="SMART" id="SM01194"/>
    </source>
</evidence>
<dbReference type="GO" id="GO:0005737">
    <property type="term" value="C:cytoplasm"/>
    <property type="evidence" value="ECO:0007669"/>
    <property type="project" value="UniProtKB-SubCell"/>
</dbReference>
<dbReference type="GO" id="GO:0070966">
    <property type="term" value="P:nuclear-transcribed mRNA catabolic process, no-go decay"/>
    <property type="evidence" value="ECO:0007669"/>
    <property type="project" value="InterPro"/>
</dbReference>
<accession>A0AAF0JAM5</accession>
<dbReference type="GO" id="GO:0070481">
    <property type="term" value="P:nuclear-transcribed mRNA catabolic process, non-stop decay"/>
    <property type="evidence" value="ECO:0007669"/>
    <property type="project" value="InterPro"/>
</dbReference>
<name>A0AAF0JAM5_9BASI</name>
<evidence type="ECO:0000256" key="2">
    <source>
        <dbReference type="ARBA" id="ARBA00004496"/>
    </source>
</evidence>
<keyword evidence="4" id="KW-0963">Cytoplasm</keyword>
<dbReference type="InterPro" id="IPR005141">
    <property type="entry name" value="eRF1_2"/>
</dbReference>
<dbReference type="SUPFAM" id="SSF53137">
    <property type="entry name" value="Translational machinery components"/>
    <property type="match status" value="1"/>
</dbReference>
<dbReference type="PANTHER" id="PTHR10853:SF0">
    <property type="entry name" value="PROTEIN PELOTA HOMOLOG"/>
    <property type="match status" value="1"/>
</dbReference>
<proteinExistence type="inferred from homology"/>
<dbReference type="InterPro" id="IPR042226">
    <property type="entry name" value="eFR1_2_sf"/>
</dbReference>
<dbReference type="AlphaFoldDB" id="A0AAF0JAM5"/>
<dbReference type="InterPro" id="IPR029064">
    <property type="entry name" value="Ribosomal_eL30-like_sf"/>
</dbReference>
<dbReference type="GeneID" id="85226229"/>
<evidence type="ECO:0000256" key="5">
    <source>
        <dbReference type="ARBA" id="ARBA00022723"/>
    </source>
</evidence>
<comment type="similarity">
    <text evidence="3">Belongs to the eukaryotic release factor 1 family. Pelota subfamily.</text>
</comment>
<dbReference type="InterPro" id="IPR005140">
    <property type="entry name" value="eRF1_Pelota-like_N"/>
</dbReference>
<evidence type="ECO:0000256" key="6">
    <source>
        <dbReference type="SAM" id="MobiDB-lite"/>
    </source>
</evidence>
<evidence type="ECO:0000256" key="3">
    <source>
        <dbReference type="ARBA" id="ARBA00009504"/>
    </source>
</evidence>
<evidence type="ECO:0000313" key="9">
    <source>
        <dbReference type="Proteomes" id="UP001217754"/>
    </source>
</evidence>
<feature type="compositionally biased region" description="Polar residues" evidence="6">
    <location>
        <begin position="118"/>
        <end position="133"/>
    </location>
</feature>
<dbReference type="GO" id="GO:0046872">
    <property type="term" value="F:metal ion binding"/>
    <property type="evidence" value="ECO:0007669"/>
    <property type="project" value="UniProtKB-KW"/>
</dbReference>
<evidence type="ECO:0000313" key="8">
    <source>
        <dbReference type="EMBL" id="WFD39598.1"/>
    </source>
</evidence>
<feature type="domain" description="eRF1/Pelota-like N-terminal" evidence="7">
    <location>
        <begin position="1"/>
        <end position="184"/>
    </location>
</feature>
<dbReference type="RefSeq" id="XP_060122495.1">
    <property type="nucleotide sequence ID" value="XM_060266512.1"/>
</dbReference>
<feature type="region of interest" description="Disordered" evidence="6">
    <location>
        <begin position="113"/>
        <end position="133"/>
    </location>
</feature>
<gene>
    <name evidence="8" type="primary">DOM34</name>
    <name evidence="8" type="ORF">MJAP1_002578</name>
</gene>
<dbReference type="SUPFAM" id="SSF55315">
    <property type="entry name" value="L30e-like"/>
    <property type="match status" value="1"/>
</dbReference>
<keyword evidence="5" id="KW-0479">Metal-binding</keyword>
<dbReference type="GO" id="GO:0032790">
    <property type="term" value="P:ribosome disassembly"/>
    <property type="evidence" value="ECO:0007669"/>
    <property type="project" value="TreeGrafter"/>
</dbReference>
<dbReference type="PANTHER" id="PTHR10853">
    <property type="entry name" value="PELOTA"/>
    <property type="match status" value="1"/>
</dbReference>
<dbReference type="GO" id="GO:0070651">
    <property type="term" value="P:nonfunctional rRNA decay"/>
    <property type="evidence" value="ECO:0007669"/>
    <property type="project" value="TreeGrafter"/>
</dbReference>
<dbReference type="Pfam" id="PF03465">
    <property type="entry name" value="eRF1_3"/>
    <property type="match status" value="1"/>
</dbReference>
<dbReference type="Gene3D" id="2.30.30.870">
    <property type="entry name" value="Pelota, domain A"/>
    <property type="match status" value="1"/>
</dbReference>
<organism evidence="8 9">
    <name type="scientific">Malassezia japonica</name>
    <dbReference type="NCBI Taxonomy" id="223818"/>
    <lineage>
        <taxon>Eukaryota</taxon>
        <taxon>Fungi</taxon>
        <taxon>Dikarya</taxon>
        <taxon>Basidiomycota</taxon>
        <taxon>Ustilaginomycotina</taxon>
        <taxon>Malasseziomycetes</taxon>
        <taxon>Malasseziales</taxon>
        <taxon>Malasseziaceae</taxon>
        <taxon>Malassezia</taxon>
    </lineage>
</organism>
<dbReference type="GO" id="GO:0071025">
    <property type="term" value="P:RNA surveillance"/>
    <property type="evidence" value="ECO:0007669"/>
    <property type="project" value="InterPro"/>
</dbReference>
<dbReference type="Pfam" id="PF03464">
    <property type="entry name" value="eRF1_2"/>
    <property type="match status" value="1"/>
</dbReference>
<evidence type="ECO:0000256" key="4">
    <source>
        <dbReference type="ARBA" id="ARBA00022490"/>
    </source>
</evidence>
<dbReference type="Proteomes" id="UP001217754">
    <property type="component" value="Chromosome 4"/>
</dbReference>
<dbReference type="InterPro" id="IPR004405">
    <property type="entry name" value="TF_pelota"/>
</dbReference>
<evidence type="ECO:0000256" key="1">
    <source>
        <dbReference type="ARBA" id="ARBA00001968"/>
    </source>
</evidence>
<dbReference type="Pfam" id="PF26356">
    <property type="entry name" value="Pelota_N"/>
    <property type="match status" value="1"/>
</dbReference>
<comment type="subcellular location">
    <subcellularLocation>
        <location evidence="2">Cytoplasm</location>
    </subcellularLocation>
</comment>
<dbReference type="InterPro" id="IPR038069">
    <property type="entry name" value="Pelota/DOM34_N"/>
</dbReference>
<dbReference type="Gene3D" id="3.30.1330.30">
    <property type="match status" value="1"/>
</dbReference>
<dbReference type="InterPro" id="IPR058547">
    <property type="entry name" value="Pelota_N"/>
</dbReference>
<protein>
    <submittedName>
        <fullName evidence="8">Translation factor pelota</fullName>
    </submittedName>
</protein>
<dbReference type="FunFam" id="3.30.1330.30:FF:000008">
    <property type="entry name" value="Protein pelota homolog"/>
    <property type="match status" value="1"/>
</dbReference>
<dbReference type="InterPro" id="IPR005142">
    <property type="entry name" value="eRF1_3"/>
</dbReference>
<dbReference type="SUPFAM" id="SSF159065">
    <property type="entry name" value="Dom34/Pelota N-terminal domain-like"/>
    <property type="match status" value="2"/>
</dbReference>
<comment type="cofactor">
    <cofactor evidence="1">
        <name>a divalent metal cation</name>
        <dbReference type="ChEBI" id="CHEBI:60240"/>
    </cofactor>
</comment>